<evidence type="ECO:0000313" key="1">
    <source>
        <dbReference type="EMBL" id="WSB95837.1"/>
    </source>
</evidence>
<keyword evidence="2" id="KW-1185">Reference proteome</keyword>
<reference evidence="1" key="1">
    <citation type="submission" date="2022-10" db="EMBL/GenBank/DDBJ databases">
        <title>The complete genomes of actinobacterial strains from the NBC collection.</title>
        <authorList>
            <person name="Joergensen T.S."/>
            <person name="Alvarez Arevalo M."/>
            <person name="Sterndorff E.B."/>
            <person name="Faurdal D."/>
            <person name="Vuksanovic O."/>
            <person name="Mourched A.-S."/>
            <person name="Charusanti P."/>
            <person name="Shaw S."/>
            <person name="Blin K."/>
            <person name="Weber T."/>
        </authorList>
    </citation>
    <scope>NUCLEOTIDE SEQUENCE</scope>
    <source>
        <strain evidence="1">NBC 01771</strain>
    </source>
</reference>
<evidence type="ECO:0000313" key="2">
    <source>
        <dbReference type="Proteomes" id="UP001348369"/>
    </source>
</evidence>
<sequence length="120" mass="13078">MTAQADESGCGRCFDEGEVELLRTPGVPLPTDLVRRVAQKHPSHWDDQPAIIRRVLPQLVVVLAEGVTEPDLMARGLAAAGWSRWPSEQAGALAGFLEAWWTQTLRTESPPISACAVFES</sequence>
<name>A0ACD4ZBT0_9ACTN</name>
<organism evidence="1 2">
    <name type="scientific">Streptomyces scopuliridis</name>
    <dbReference type="NCBI Taxonomy" id="452529"/>
    <lineage>
        <taxon>Bacteria</taxon>
        <taxon>Bacillati</taxon>
        <taxon>Actinomycetota</taxon>
        <taxon>Actinomycetes</taxon>
        <taxon>Kitasatosporales</taxon>
        <taxon>Streptomycetaceae</taxon>
        <taxon>Streptomyces</taxon>
    </lineage>
</organism>
<gene>
    <name evidence="1" type="ORF">OG835_01565</name>
</gene>
<dbReference type="EMBL" id="CP109109">
    <property type="protein sequence ID" value="WSB95837.1"/>
    <property type="molecule type" value="Genomic_DNA"/>
</dbReference>
<accession>A0ACD4ZBT0</accession>
<protein>
    <submittedName>
        <fullName evidence="1">Uncharacterized protein</fullName>
    </submittedName>
</protein>
<dbReference type="Proteomes" id="UP001348369">
    <property type="component" value="Chromosome"/>
</dbReference>
<proteinExistence type="predicted"/>